<evidence type="ECO:0000256" key="4">
    <source>
        <dbReference type="ARBA" id="ARBA00022723"/>
    </source>
</evidence>
<evidence type="ECO:0000313" key="9">
    <source>
        <dbReference type="EMBL" id="MDT0386096.1"/>
    </source>
</evidence>
<keyword evidence="5" id="KW-0663">Pyridoxal phosphate</keyword>
<keyword evidence="2" id="KW-0004">4Fe-4S</keyword>
<keyword evidence="4" id="KW-0479">Metal-binding</keyword>
<dbReference type="SFLD" id="SFLDG01070">
    <property type="entry name" value="PLP-dependent"/>
    <property type="match status" value="1"/>
</dbReference>
<dbReference type="InterPro" id="IPR007197">
    <property type="entry name" value="rSAM"/>
</dbReference>
<keyword evidence="10" id="KW-1185">Reference proteome</keyword>
<evidence type="ECO:0000256" key="5">
    <source>
        <dbReference type="ARBA" id="ARBA00022898"/>
    </source>
</evidence>
<evidence type="ECO:0000256" key="2">
    <source>
        <dbReference type="ARBA" id="ARBA00022485"/>
    </source>
</evidence>
<dbReference type="InterPro" id="IPR058240">
    <property type="entry name" value="rSAM_sf"/>
</dbReference>
<comment type="caution">
    <text evidence="9">The sequence shown here is derived from an EMBL/GenBank/DDBJ whole genome shotgun (WGS) entry which is preliminary data.</text>
</comment>
<name>A0ABU2P1S8_9ACTN</name>
<evidence type="ECO:0000256" key="3">
    <source>
        <dbReference type="ARBA" id="ARBA00022691"/>
    </source>
</evidence>
<evidence type="ECO:0000256" key="1">
    <source>
        <dbReference type="ARBA" id="ARBA00001933"/>
    </source>
</evidence>
<dbReference type="InterPro" id="IPR003739">
    <property type="entry name" value="Lys_aminomutase/Glu_NH3_mut"/>
</dbReference>
<dbReference type="PANTHER" id="PTHR30538:SF0">
    <property type="entry name" value="L-LYSINE 2,3-AMINOMUTASE AQ_1632-RELATED"/>
    <property type="match status" value="1"/>
</dbReference>
<proteinExistence type="predicted"/>
<gene>
    <name evidence="9" type="ORF">RM641_01545</name>
</gene>
<feature type="compositionally biased region" description="Low complexity" evidence="8">
    <location>
        <begin position="427"/>
        <end position="453"/>
    </location>
</feature>
<reference evidence="10" key="1">
    <citation type="submission" date="2023-07" db="EMBL/GenBank/DDBJ databases">
        <title>30 novel species of actinomycetes from the DSMZ collection.</title>
        <authorList>
            <person name="Nouioui I."/>
        </authorList>
    </citation>
    <scope>NUCLEOTIDE SEQUENCE [LARGE SCALE GENOMIC DNA]</scope>
    <source>
        <strain evidence="10">DSM 41921</strain>
    </source>
</reference>
<organism evidence="9 10">
    <name type="scientific">Streptomyces dubilierae</name>
    <dbReference type="NCBI Taxonomy" id="3075533"/>
    <lineage>
        <taxon>Bacteria</taxon>
        <taxon>Bacillati</taxon>
        <taxon>Actinomycetota</taxon>
        <taxon>Actinomycetes</taxon>
        <taxon>Kitasatosporales</taxon>
        <taxon>Streptomycetaceae</taxon>
        <taxon>Streptomyces</taxon>
    </lineage>
</organism>
<evidence type="ECO:0000256" key="6">
    <source>
        <dbReference type="ARBA" id="ARBA00023004"/>
    </source>
</evidence>
<evidence type="ECO:0000256" key="8">
    <source>
        <dbReference type="SAM" id="MobiDB-lite"/>
    </source>
</evidence>
<dbReference type="Proteomes" id="UP001183586">
    <property type="component" value="Unassembled WGS sequence"/>
</dbReference>
<dbReference type="SFLD" id="SFLDS00029">
    <property type="entry name" value="Radical_SAM"/>
    <property type="match status" value="1"/>
</dbReference>
<feature type="region of interest" description="Disordered" evidence="8">
    <location>
        <begin position="426"/>
        <end position="477"/>
    </location>
</feature>
<sequence length="477" mass="52152">MAAGLPAAERFRAYGPRQLDDIAVRFGLPDDVRETVRRLSLVLPFRVNEYVLTHLVDWDRVPDDPLFQLTFPQAGMLDAADEEQLGKLSADPGDRLLLRDFVGDVRARLNPHPSGQQQYNVPHLEGSALPGLQHKYHETVLYFPGQGQTCHAYCTYCFRWAQFVGDADLRFAAPDPSGLLAYLAAHPEVSDVLITGGDPMVMTTERLRRHVEPLLGVASVSTVRIGTKSVAYWPQRFTTDQDADDVLRLFERVVAAGKQLAVMAHFSHPRELETEPARRALARIRATGAVVYCQAPLIARVNDDPAIWSALWRAELAAGAVPYYLFVERDTGPHEYFKVPLARAVEIFQAAYRTLPGLARTVRGPVMSATPGKVVVDGVQHTPEGSFFQLRMLQARDPALVGRPFRAPFSTEAAWLDDLEIDPATPPDLAAALRGAPPAPERAASETTAPEASVSGTASSEPSAPDAGEGPEREAAA</sequence>
<dbReference type="RefSeq" id="WP_311678299.1">
    <property type="nucleotide sequence ID" value="NZ_JAVREU010000001.1"/>
</dbReference>
<dbReference type="PANTHER" id="PTHR30538">
    <property type="entry name" value="LYSINE 2,3-AMINOMUTASE-RELATED"/>
    <property type="match status" value="1"/>
</dbReference>
<dbReference type="Gene3D" id="3.20.20.70">
    <property type="entry name" value="Aldolase class I"/>
    <property type="match status" value="1"/>
</dbReference>
<comment type="cofactor">
    <cofactor evidence="1">
        <name>pyridoxal 5'-phosphate</name>
        <dbReference type="ChEBI" id="CHEBI:597326"/>
    </cofactor>
</comment>
<keyword evidence="6" id="KW-0408">Iron</keyword>
<evidence type="ECO:0000256" key="7">
    <source>
        <dbReference type="ARBA" id="ARBA00023014"/>
    </source>
</evidence>
<accession>A0ABU2P1S8</accession>
<evidence type="ECO:0000313" key="10">
    <source>
        <dbReference type="Proteomes" id="UP001183586"/>
    </source>
</evidence>
<dbReference type="InterPro" id="IPR013785">
    <property type="entry name" value="Aldolase_TIM"/>
</dbReference>
<protein>
    <submittedName>
        <fullName evidence="9">Lysine 2,3-aminomutase</fullName>
    </submittedName>
</protein>
<dbReference type="EMBL" id="JAVREU010000001">
    <property type="protein sequence ID" value="MDT0386096.1"/>
    <property type="molecule type" value="Genomic_DNA"/>
</dbReference>
<keyword evidence="7" id="KW-0411">Iron-sulfur</keyword>
<keyword evidence="3" id="KW-0949">S-adenosyl-L-methionine</keyword>
<dbReference type="SUPFAM" id="SSF102114">
    <property type="entry name" value="Radical SAM enzymes"/>
    <property type="match status" value="1"/>
</dbReference>